<evidence type="ECO:0000256" key="3">
    <source>
        <dbReference type="ARBA" id="ARBA00004174"/>
    </source>
</evidence>
<keyword evidence="13" id="KW-0472">Membrane</keyword>
<dbReference type="PANTHER" id="PTHR24300:SF375">
    <property type="entry name" value="CYTOCHROME P450 FAMILY"/>
    <property type="match status" value="1"/>
</dbReference>
<dbReference type="GO" id="GO:0005506">
    <property type="term" value="F:iron ion binding"/>
    <property type="evidence" value="ECO:0007669"/>
    <property type="project" value="InterPro"/>
</dbReference>
<comment type="similarity">
    <text evidence="5 15">Belongs to the cytochrome P450 family.</text>
</comment>
<dbReference type="GO" id="GO:0005789">
    <property type="term" value="C:endoplasmic reticulum membrane"/>
    <property type="evidence" value="ECO:0007669"/>
    <property type="project" value="UniProtKB-SubCell"/>
</dbReference>
<comment type="function">
    <text evidence="2">May be involved in the metabolism of insect hormones and in the breakdown of synthetic insecticides.</text>
</comment>
<evidence type="ECO:0000256" key="9">
    <source>
        <dbReference type="ARBA" id="ARBA00022848"/>
    </source>
</evidence>
<dbReference type="InterPro" id="IPR002401">
    <property type="entry name" value="Cyt_P450_E_grp-I"/>
</dbReference>
<comment type="subcellular location">
    <subcellularLocation>
        <location evidence="4">Endoplasmic reticulum membrane</location>
        <topology evidence="4">Peripheral membrane protein</topology>
    </subcellularLocation>
    <subcellularLocation>
        <location evidence="3">Microsome membrane</location>
        <topology evidence="3">Peripheral membrane protein</topology>
    </subcellularLocation>
</comment>
<dbReference type="InterPro" id="IPR050182">
    <property type="entry name" value="Cytochrome_P450_fam2"/>
</dbReference>
<dbReference type="InterPro" id="IPR017972">
    <property type="entry name" value="Cyt_P450_CS"/>
</dbReference>
<evidence type="ECO:0000313" key="16">
    <source>
        <dbReference type="EMBL" id="OXA58685.1"/>
    </source>
</evidence>
<dbReference type="Gene3D" id="1.10.630.10">
    <property type="entry name" value="Cytochrome P450"/>
    <property type="match status" value="1"/>
</dbReference>
<protein>
    <submittedName>
        <fullName evidence="16">Farnesoate epoxidase</fullName>
    </submittedName>
</protein>
<dbReference type="SUPFAM" id="SSF48264">
    <property type="entry name" value="Cytochrome P450"/>
    <property type="match status" value="1"/>
</dbReference>
<organism evidence="16 17">
    <name type="scientific">Folsomia candida</name>
    <name type="common">Springtail</name>
    <dbReference type="NCBI Taxonomy" id="158441"/>
    <lineage>
        <taxon>Eukaryota</taxon>
        <taxon>Metazoa</taxon>
        <taxon>Ecdysozoa</taxon>
        <taxon>Arthropoda</taxon>
        <taxon>Hexapoda</taxon>
        <taxon>Collembola</taxon>
        <taxon>Entomobryomorpha</taxon>
        <taxon>Isotomoidea</taxon>
        <taxon>Isotomidae</taxon>
        <taxon>Proisotominae</taxon>
        <taxon>Folsomia</taxon>
    </lineage>
</organism>
<keyword evidence="17" id="KW-1185">Reference proteome</keyword>
<dbReference type="Pfam" id="PF00067">
    <property type="entry name" value="p450"/>
    <property type="match status" value="1"/>
</dbReference>
<keyword evidence="7 14" id="KW-0479">Metal-binding</keyword>
<evidence type="ECO:0000256" key="7">
    <source>
        <dbReference type="ARBA" id="ARBA00022723"/>
    </source>
</evidence>
<proteinExistence type="inferred from homology"/>
<dbReference type="GO" id="GO:0006805">
    <property type="term" value="P:xenobiotic metabolic process"/>
    <property type="evidence" value="ECO:0007669"/>
    <property type="project" value="TreeGrafter"/>
</dbReference>
<evidence type="ECO:0000256" key="13">
    <source>
        <dbReference type="ARBA" id="ARBA00023136"/>
    </source>
</evidence>
<dbReference type="PANTHER" id="PTHR24300">
    <property type="entry name" value="CYTOCHROME P450 508A4-RELATED"/>
    <property type="match status" value="1"/>
</dbReference>
<evidence type="ECO:0000256" key="10">
    <source>
        <dbReference type="ARBA" id="ARBA00023002"/>
    </source>
</evidence>
<keyword evidence="8" id="KW-0256">Endoplasmic reticulum</keyword>
<evidence type="ECO:0000313" key="17">
    <source>
        <dbReference type="Proteomes" id="UP000198287"/>
    </source>
</evidence>
<dbReference type="InterPro" id="IPR001128">
    <property type="entry name" value="Cyt_P450"/>
</dbReference>
<dbReference type="AlphaFoldDB" id="A0A226ELW1"/>
<dbReference type="PROSITE" id="PS00086">
    <property type="entry name" value="CYTOCHROME_P450"/>
    <property type="match status" value="1"/>
</dbReference>
<dbReference type="FunFam" id="1.10.630.10:FF:000238">
    <property type="entry name" value="Cytochrome P450 2A6"/>
    <property type="match status" value="1"/>
</dbReference>
<evidence type="ECO:0000256" key="5">
    <source>
        <dbReference type="ARBA" id="ARBA00010617"/>
    </source>
</evidence>
<accession>A0A226ELW1</accession>
<evidence type="ECO:0000256" key="11">
    <source>
        <dbReference type="ARBA" id="ARBA00023004"/>
    </source>
</evidence>
<keyword evidence="12 15" id="KW-0503">Monooxygenase</keyword>
<keyword evidence="6 14" id="KW-0349">Heme</keyword>
<feature type="binding site" description="axial binding residue" evidence="14">
    <location>
        <position position="437"/>
    </location>
    <ligand>
        <name>heme</name>
        <dbReference type="ChEBI" id="CHEBI:30413"/>
    </ligand>
    <ligandPart>
        <name>Fe</name>
        <dbReference type="ChEBI" id="CHEBI:18248"/>
    </ligandPart>
</feature>
<dbReference type="GO" id="GO:0020037">
    <property type="term" value="F:heme binding"/>
    <property type="evidence" value="ECO:0007669"/>
    <property type="project" value="InterPro"/>
</dbReference>
<dbReference type="GO" id="GO:0006082">
    <property type="term" value="P:organic acid metabolic process"/>
    <property type="evidence" value="ECO:0007669"/>
    <property type="project" value="TreeGrafter"/>
</dbReference>
<reference evidence="16 17" key="1">
    <citation type="submission" date="2015-12" db="EMBL/GenBank/DDBJ databases">
        <title>The genome of Folsomia candida.</title>
        <authorList>
            <person name="Faddeeva A."/>
            <person name="Derks M.F."/>
            <person name="Anvar Y."/>
            <person name="Smit S."/>
            <person name="Van Straalen N."/>
            <person name="Roelofs D."/>
        </authorList>
    </citation>
    <scope>NUCLEOTIDE SEQUENCE [LARGE SCALE GENOMIC DNA]</scope>
    <source>
        <strain evidence="16 17">VU population</strain>
        <tissue evidence="16">Whole body</tissue>
    </source>
</reference>
<dbReference type="GO" id="GO:0016712">
    <property type="term" value="F:oxidoreductase activity, acting on paired donors, with incorporation or reduction of molecular oxygen, reduced flavin or flavoprotein as one donor, and incorporation of one atom of oxygen"/>
    <property type="evidence" value="ECO:0007669"/>
    <property type="project" value="TreeGrafter"/>
</dbReference>
<comment type="caution">
    <text evidence="16">The sequence shown here is derived from an EMBL/GenBank/DDBJ whole genome shotgun (WGS) entry which is preliminary data.</text>
</comment>
<evidence type="ECO:0000256" key="12">
    <source>
        <dbReference type="ARBA" id="ARBA00023033"/>
    </source>
</evidence>
<keyword evidence="10 15" id="KW-0560">Oxidoreductase</keyword>
<evidence type="ECO:0000256" key="6">
    <source>
        <dbReference type="ARBA" id="ARBA00022617"/>
    </source>
</evidence>
<dbReference type="Proteomes" id="UP000198287">
    <property type="component" value="Unassembled WGS sequence"/>
</dbReference>
<evidence type="ECO:0000256" key="8">
    <source>
        <dbReference type="ARBA" id="ARBA00022824"/>
    </source>
</evidence>
<evidence type="ECO:0000256" key="1">
    <source>
        <dbReference type="ARBA" id="ARBA00001971"/>
    </source>
</evidence>
<dbReference type="OrthoDB" id="6424590at2759"/>
<evidence type="ECO:0000256" key="14">
    <source>
        <dbReference type="PIRSR" id="PIRSR602401-1"/>
    </source>
</evidence>
<evidence type="ECO:0000256" key="4">
    <source>
        <dbReference type="ARBA" id="ARBA00004406"/>
    </source>
</evidence>
<sequence length="492" mass="56657">MFVYYAVAVVAVLIIYYFIFAEDRSKEPPGPRPWPIIGNLLDIANASSDLTQTFGNLSEKYGEIFSIKVGMKRTVVLTSKEAMFTVIQHEAAMGRDRSGLFADRSFNKNLGIATGEGEIWEKSRVWMFKKLREYGFGKSMEMEHHIKDACEALFSQIDKDSKEHGVVETNHIFNAHIMTIMWQMMFGPLSSKDFADLTRISASSDDFVNSGVTGMGIINAFPFLRHICPRLLKYNVPMDFFNTCNDIAKKLFNEAKSRMKDLDVPTSLTESFVQNCKSDGDIIFNCENFQIMFQDLILGSTDTTSSYLESVVLYLILFPDIQEKIYQEILDVAPDNRFIEFSDRKKMIYTQAFLLESHRNGRTLPNFVPRRALYDFYYKKYIIKKDTMIMVDTRLYYEDKETWTDPEVFRPERFINENNEIFNASGIINFSVGKRNCPGELYANVTSFLFLTSLLQRYKISVPQGQPKPPMALSAGFALKPYPYQASFTRRV</sequence>
<name>A0A226ELW1_FOLCA</name>
<comment type="cofactor">
    <cofactor evidence="1 14">
        <name>heme</name>
        <dbReference type="ChEBI" id="CHEBI:30413"/>
    </cofactor>
</comment>
<dbReference type="OMA" id="RDSETMC"/>
<keyword evidence="11 14" id="KW-0408">Iron</keyword>
<dbReference type="STRING" id="158441.A0A226ELW1"/>
<dbReference type="EMBL" id="LNIX01000003">
    <property type="protein sequence ID" value="OXA58685.1"/>
    <property type="molecule type" value="Genomic_DNA"/>
</dbReference>
<dbReference type="PRINTS" id="PR00463">
    <property type="entry name" value="EP450I"/>
</dbReference>
<evidence type="ECO:0000256" key="15">
    <source>
        <dbReference type="RuleBase" id="RU000461"/>
    </source>
</evidence>
<gene>
    <name evidence="16" type="ORF">Fcan01_06479</name>
</gene>
<keyword evidence="9" id="KW-0492">Microsome</keyword>
<dbReference type="InterPro" id="IPR036396">
    <property type="entry name" value="Cyt_P450_sf"/>
</dbReference>
<evidence type="ECO:0000256" key="2">
    <source>
        <dbReference type="ARBA" id="ARBA00003690"/>
    </source>
</evidence>